<dbReference type="InterPro" id="IPR032135">
    <property type="entry name" value="DUF4817"/>
</dbReference>
<gene>
    <name evidence="2" type="ORF">AVEN_210250_1</name>
</gene>
<sequence length="122" mass="13675">MAARLYRECLPEGQHPTRQAILKVVKSLRETGCATTRPQVRRPRDLGRKVQSEDVLAYALGHPQSSTKMISENCGLSKSHVWAIRCSSIPWRQQSPEKDQQSSSSIRQLLLTYAIKGTGSQI</sequence>
<dbReference type="Proteomes" id="UP000499080">
    <property type="component" value="Unassembled WGS sequence"/>
</dbReference>
<proteinExistence type="predicted"/>
<evidence type="ECO:0000313" key="2">
    <source>
        <dbReference type="EMBL" id="GBM45526.1"/>
    </source>
</evidence>
<dbReference type="AlphaFoldDB" id="A0A4Y2FYE8"/>
<feature type="domain" description="DUF4817" evidence="1">
    <location>
        <begin position="2"/>
        <end position="33"/>
    </location>
</feature>
<dbReference type="EMBL" id="BGPR01001102">
    <property type="protein sequence ID" value="GBM45526.1"/>
    <property type="molecule type" value="Genomic_DNA"/>
</dbReference>
<comment type="caution">
    <text evidence="2">The sequence shown here is derived from an EMBL/GenBank/DDBJ whole genome shotgun (WGS) entry which is preliminary data.</text>
</comment>
<dbReference type="Pfam" id="PF16087">
    <property type="entry name" value="DUF4817"/>
    <property type="match status" value="1"/>
</dbReference>
<evidence type="ECO:0000313" key="3">
    <source>
        <dbReference type="Proteomes" id="UP000499080"/>
    </source>
</evidence>
<accession>A0A4Y2FYE8</accession>
<name>A0A4Y2FYE8_ARAVE</name>
<keyword evidence="3" id="KW-1185">Reference proteome</keyword>
<protein>
    <recommendedName>
        <fullName evidence="1">DUF4817 domain-containing protein</fullName>
    </recommendedName>
</protein>
<reference evidence="2 3" key="1">
    <citation type="journal article" date="2019" name="Sci. Rep.">
        <title>Orb-weaving spider Araneus ventricosus genome elucidates the spidroin gene catalogue.</title>
        <authorList>
            <person name="Kono N."/>
            <person name="Nakamura H."/>
            <person name="Ohtoshi R."/>
            <person name="Moran D.A.P."/>
            <person name="Shinohara A."/>
            <person name="Yoshida Y."/>
            <person name="Fujiwara M."/>
            <person name="Mori M."/>
            <person name="Tomita M."/>
            <person name="Arakawa K."/>
        </authorList>
    </citation>
    <scope>NUCLEOTIDE SEQUENCE [LARGE SCALE GENOMIC DNA]</scope>
</reference>
<organism evidence="2 3">
    <name type="scientific">Araneus ventricosus</name>
    <name type="common">Orbweaver spider</name>
    <name type="synonym">Epeira ventricosa</name>
    <dbReference type="NCBI Taxonomy" id="182803"/>
    <lineage>
        <taxon>Eukaryota</taxon>
        <taxon>Metazoa</taxon>
        <taxon>Ecdysozoa</taxon>
        <taxon>Arthropoda</taxon>
        <taxon>Chelicerata</taxon>
        <taxon>Arachnida</taxon>
        <taxon>Araneae</taxon>
        <taxon>Araneomorphae</taxon>
        <taxon>Entelegynae</taxon>
        <taxon>Araneoidea</taxon>
        <taxon>Araneidae</taxon>
        <taxon>Araneus</taxon>
    </lineage>
</organism>
<evidence type="ECO:0000259" key="1">
    <source>
        <dbReference type="Pfam" id="PF16087"/>
    </source>
</evidence>